<dbReference type="GO" id="GO:0016758">
    <property type="term" value="F:hexosyltransferase activity"/>
    <property type="evidence" value="ECO:0007669"/>
    <property type="project" value="UniProtKB-ARBA"/>
</dbReference>
<dbReference type="InterPro" id="IPR048284">
    <property type="entry name" value="EryCIII-like_N"/>
</dbReference>
<evidence type="ECO:0000259" key="5">
    <source>
        <dbReference type="Pfam" id="PF21036"/>
    </source>
</evidence>
<evidence type="ECO:0000313" key="6">
    <source>
        <dbReference type="EMBL" id="RZQ61324.1"/>
    </source>
</evidence>
<dbReference type="OrthoDB" id="5488434at2"/>
<dbReference type="AlphaFoldDB" id="A0A4Q7J5Q2"/>
<feature type="domain" description="Erythromycin biosynthesis protein CIII-like N-terminal" evidence="5">
    <location>
        <begin position="22"/>
        <end position="242"/>
    </location>
</feature>
<protein>
    <submittedName>
        <fullName evidence="6">DUF1205 domain-containing protein</fullName>
    </submittedName>
</protein>
<sequence>MRVLFASWGLPAHYLHMVPLAWAFRAAGHDVRVAAQPPADRAILGTGMTHVPIAPEHDFDAEFAALSKRLRDRQHHRVVSVDGAAELSAAEQDEVFRMRLEPFVGTAVAMAGDLVEAARRWRPDLVIADHMVLAAPLAAHAVDAPLVGHLWGPALLHEMGLPGCDSPVERWPAELVALYDRYGVRPARDHTVATVDNCSAALQRPGIPNRIGMRYVPFNGSGTVPDWLEQPRERPRVCVTWGSTATEKTGPEEFVIPEVLAGLSELDVEVVVAIGKAERELIGEVGPDVRLVEGLPLNLLLPTCDAVVHHGGTGTLLTAGVSAVPQVMVVSMGHYRFNAARVQQTGAGVTVGIEDAVPARIRDEVAGVLAEGEVRAGARALRAGMLAQPAPADVVGTLTALV</sequence>
<dbReference type="Pfam" id="PF06722">
    <property type="entry name" value="EryCIII-like_C"/>
    <property type="match status" value="1"/>
</dbReference>
<gene>
    <name evidence="6" type="ORF">EWH70_23240</name>
</gene>
<keyword evidence="7" id="KW-1185">Reference proteome</keyword>
<organism evidence="6 7">
    <name type="scientific">Amycolatopsis suaedae</name>
    <dbReference type="NCBI Taxonomy" id="2510978"/>
    <lineage>
        <taxon>Bacteria</taxon>
        <taxon>Bacillati</taxon>
        <taxon>Actinomycetota</taxon>
        <taxon>Actinomycetes</taxon>
        <taxon>Pseudonocardiales</taxon>
        <taxon>Pseudonocardiaceae</taxon>
        <taxon>Amycolatopsis</taxon>
    </lineage>
</organism>
<feature type="domain" description="Erythromycin biosynthesis protein CIII-like C-terminal" evidence="4">
    <location>
        <begin position="258"/>
        <end position="401"/>
    </location>
</feature>
<dbReference type="Gene3D" id="3.40.50.2000">
    <property type="entry name" value="Glycogen Phosphorylase B"/>
    <property type="match status" value="2"/>
</dbReference>
<dbReference type="RefSeq" id="WP_130477626.1">
    <property type="nucleotide sequence ID" value="NZ_SFCC01000012.1"/>
</dbReference>
<name>A0A4Q7J5Q2_9PSEU</name>
<dbReference type="Proteomes" id="UP000292003">
    <property type="component" value="Unassembled WGS sequence"/>
</dbReference>
<reference evidence="6 7" key="1">
    <citation type="submission" date="2019-02" db="EMBL/GenBank/DDBJ databases">
        <title>Draft genome sequence of Amycolatopsis sp. 8-3EHSu isolated from roots of Suaeda maritima.</title>
        <authorList>
            <person name="Duangmal K."/>
            <person name="Chantavorakit T."/>
        </authorList>
    </citation>
    <scope>NUCLEOTIDE SEQUENCE [LARGE SCALE GENOMIC DNA]</scope>
    <source>
        <strain evidence="6 7">8-3EHSu</strain>
    </source>
</reference>
<dbReference type="InterPro" id="IPR010610">
    <property type="entry name" value="EryCIII-like_C"/>
</dbReference>
<comment type="similarity">
    <text evidence="1">Belongs to the glycosyltransferase 28 family.</text>
</comment>
<dbReference type="GO" id="GO:0008194">
    <property type="term" value="F:UDP-glycosyltransferase activity"/>
    <property type="evidence" value="ECO:0007669"/>
    <property type="project" value="InterPro"/>
</dbReference>
<keyword evidence="2" id="KW-0328">Glycosyltransferase</keyword>
<evidence type="ECO:0000313" key="7">
    <source>
        <dbReference type="Proteomes" id="UP000292003"/>
    </source>
</evidence>
<dbReference type="SUPFAM" id="SSF53756">
    <property type="entry name" value="UDP-Glycosyltransferase/glycogen phosphorylase"/>
    <property type="match status" value="1"/>
</dbReference>
<dbReference type="PANTHER" id="PTHR48050:SF13">
    <property type="entry name" value="STEROL 3-BETA-GLUCOSYLTRANSFERASE UGT80A2"/>
    <property type="match status" value="1"/>
</dbReference>
<dbReference type="CDD" id="cd03784">
    <property type="entry name" value="GT1_Gtf-like"/>
    <property type="match status" value="1"/>
</dbReference>
<evidence type="ECO:0000256" key="1">
    <source>
        <dbReference type="ARBA" id="ARBA00006962"/>
    </source>
</evidence>
<dbReference type="GO" id="GO:0017000">
    <property type="term" value="P:antibiotic biosynthetic process"/>
    <property type="evidence" value="ECO:0007669"/>
    <property type="project" value="UniProtKB-ARBA"/>
</dbReference>
<comment type="caution">
    <text evidence="6">The sequence shown here is derived from an EMBL/GenBank/DDBJ whole genome shotgun (WGS) entry which is preliminary data.</text>
</comment>
<evidence type="ECO:0000259" key="4">
    <source>
        <dbReference type="Pfam" id="PF06722"/>
    </source>
</evidence>
<evidence type="ECO:0000256" key="2">
    <source>
        <dbReference type="ARBA" id="ARBA00022676"/>
    </source>
</evidence>
<dbReference type="Pfam" id="PF21036">
    <property type="entry name" value="EryCIII-like_N"/>
    <property type="match status" value="1"/>
</dbReference>
<proteinExistence type="inferred from homology"/>
<evidence type="ECO:0000256" key="3">
    <source>
        <dbReference type="ARBA" id="ARBA00022679"/>
    </source>
</evidence>
<dbReference type="PANTHER" id="PTHR48050">
    <property type="entry name" value="STEROL 3-BETA-GLUCOSYLTRANSFERASE"/>
    <property type="match status" value="1"/>
</dbReference>
<dbReference type="InterPro" id="IPR002213">
    <property type="entry name" value="UDP_glucos_trans"/>
</dbReference>
<accession>A0A4Q7J5Q2</accession>
<keyword evidence="3" id="KW-0808">Transferase</keyword>
<dbReference type="InterPro" id="IPR050426">
    <property type="entry name" value="Glycosyltransferase_28"/>
</dbReference>
<dbReference type="EMBL" id="SFCC01000012">
    <property type="protein sequence ID" value="RZQ61324.1"/>
    <property type="molecule type" value="Genomic_DNA"/>
</dbReference>